<keyword evidence="8" id="KW-1185">Reference proteome</keyword>
<feature type="binding site" evidence="5">
    <location>
        <position position="310"/>
    </location>
    <ligand>
        <name>Zn(2+)</name>
        <dbReference type="ChEBI" id="CHEBI:29105"/>
    </ligand>
</feature>
<evidence type="ECO:0000256" key="2">
    <source>
        <dbReference type="ARBA" id="ARBA00023170"/>
    </source>
</evidence>
<comment type="caution">
    <text evidence="7">The sequence shown here is derived from an EMBL/GenBank/DDBJ whole genome shotgun (WGS) entry which is preliminary data.</text>
</comment>
<dbReference type="PRINTS" id="PR00655">
    <property type="entry name" value="AUXINBINDNGP"/>
</dbReference>
<keyword evidence="2" id="KW-0675">Receptor</keyword>
<keyword evidence="3" id="KW-0927">Auxin signaling pathway</keyword>
<protein>
    <submittedName>
        <fullName evidence="7">Uncharacterized protein</fullName>
    </submittedName>
</protein>
<dbReference type="GO" id="GO:0009507">
    <property type="term" value="C:chloroplast"/>
    <property type="evidence" value="ECO:0007669"/>
    <property type="project" value="TreeGrafter"/>
</dbReference>
<dbReference type="GO" id="GO:0009734">
    <property type="term" value="P:auxin-activated signaling pathway"/>
    <property type="evidence" value="ECO:0007669"/>
    <property type="project" value="UniProtKB-KW"/>
</dbReference>
<dbReference type="GO" id="GO:0010011">
    <property type="term" value="F:auxin binding"/>
    <property type="evidence" value="ECO:0007669"/>
    <property type="project" value="InterPro"/>
</dbReference>
<dbReference type="AlphaFoldDB" id="A0A8X8XNL8"/>
<proteinExistence type="predicted"/>
<feature type="region of interest" description="Disordered" evidence="6">
    <location>
        <begin position="47"/>
        <end position="83"/>
    </location>
</feature>
<keyword evidence="5" id="KW-0862">Zinc</keyword>
<name>A0A8X8XNL8_SALSN</name>
<sequence length="417" mass="46635">MSALTSSSLFNSHSISRFPSSFSHPTSYSIRIGFPIKIPRIRASSNELDIKTDQQSVEDVQEPDNDLRTEKGSNNSSGTTPALDKDLKKAKYDLFMLFDSTLENTRIQVVQKTAATFAPRASTASKNPAVPGTVLYTVFEVQGYASLLLGGALSFNLVFPSNEPDLWRLMGMWSIWMFTIPSLRARDCSKNEKEALNYLFLLVPLLNVTIPFFLKSFAVVWSADVVAFFGISDGFLRESRVGQQCGMDTSYSFLIRLPIVRNISEMAEDSYGLPGFSHITIAGSIMHGFKEVEVWHQTLGPGAGTPIHRHSCEEIFVVLEGSGTLYLASNSHLKHPGTPQHFPFSSNSTFHIPVDNAHQVVNTNQDQHLKFLVVISKPPMKLFVYDDWFVPHIAAKLLFPVFWDEKSYQTPQVNDEL</sequence>
<dbReference type="Proteomes" id="UP000298416">
    <property type="component" value="Unassembled WGS sequence"/>
</dbReference>
<dbReference type="InterPro" id="IPR000526">
    <property type="entry name" value="Auxin-bd"/>
</dbReference>
<dbReference type="EMBL" id="PNBA02000008">
    <property type="protein sequence ID" value="KAG6415355.1"/>
    <property type="molecule type" value="Genomic_DNA"/>
</dbReference>
<reference evidence="7" key="1">
    <citation type="submission" date="2018-01" db="EMBL/GenBank/DDBJ databases">
        <authorList>
            <person name="Mao J.F."/>
        </authorList>
    </citation>
    <scope>NUCLEOTIDE SEQUENCE</scope>
    <source>
        <strain evidence="7">Huo1</strain>
        <tissue evidence="7">Leaf</tissue>
    </source>
</reference>
<comment type="subcellular location">
    <subcellularLocation>
        <location evidence="1">Endoplasmic reticulum lumen</location>
    </subcellularLocation>
</comment>
<feature type="binding site" evidence="5">
    <location>
        <position position="308"/>
    </location>
    <ligand>
        <name>Zn(2+)</name>
        <dbReference type="ChEBI" id="CHEBI:29105"/>
    </ligand>
</feature>
<dbReference type="PANTHER" id="PTHR36359">
    <property type="entry name" value="PROTEIN RESISTANCE TO PHYTOPHTHORA 1, CHLOROPLASTIC"/>
    <property type="match status" value="1"/>
</dbReference>
<reference evidence="7" key="2">
    <citation type="submission" date="2020-08" db="EMBL/GenBank/DDBJ databases">
        <title>Plant Genome Project.</title>
        <authorList>
            <person name="Zhang R.-G."/>
        </authorList>
    </citation>
    <scope>NUCLEOTIDE SEQUENCE</scope>
    <source>
        <strain evidence="7">Huo1</strain>
        <tissue evidence="7">Leaf</tissue>
    </source>
</reference>
<dbReference type="InterPro" id="IPR044966">
    <property type="entry name" value="RPH1"/>
</dbReference>
<organism evidence="7">
    <name type="scientific">Salvia splendens</name>
    <name type="common">Scarlet sage</name>
    <dbReference type="NCBI Taxonomy" id="180675"/>
    <lineage>
        <taxon>Eukaryota</taxon>
        <taxon>Viridiplantae</taxon>
        <taxon>Streptophyta</taxon>
        <taxon>Embryophyta</taxon>
        <taxon>Tracheophyta</taxon>
        <taxon>Spermatophyta</taxon>
        <taxon>Magnoliopsida</taxon>
        <taxon>eudicotyledons</taxon>
        <taxon>Gunneridae</taxon>
        <taxon>Pentapetalae</taxon>
        <taxon>asterids</taxon>
        <taxon>lamiids</taxon>
        <taxon>Lamiales</taxon>
        <taxon>Lamiaceae</taxon>
        <taxon>Nepetoideae</taxon>
        <taxon>Mentheae</taxon>
        <taxon>Salviinae</taxon>
        <taxon>Salvia</taxon>
        <taxon>Salvia subgen. Calosphace</taxon>
        <taxon>core Calosphace</taxon>
    </lineage>
</organism>
<dbReference type="Gene3D" id="2.60.120.10">
    <property type="entry name" value="Jelly Rolls"/>
    <property type="match status" value="1"/>
</dbReference>
<dbReference type="Pfam" id="PF02041">
    <property type="entry name" value="Auxin_BP"/>
    <property type="match status" value="1"/>
</dbReference>
<feature type="binding site" evidence="5">
    <location>
        <position position="358"/>
    </location>
    <ligand>
        <name>Zn(2+)</name>
        <dbReference type="ChEBI" id="CHEBI:29105"/>
    </ligand>
</feature>
<evidence type="ECO:0000313" key="7">
    <source>
        <dbReference type="EMBL" id="KAG6415355.1"/>
    </source>
</evidence>
<dbReference type="GO" id="GO:0005788">
    <property type="term" value="C:endoplasmic reticulum lumen"/>
    <property type="evidence" value="ECO:0007669"/>
    <property type="project" value="UniProtKB-SubCell"/>
</dbReference>
<dbReference type="PANTHER" id="PTHR36359:SF1">
    <property type="entry name" value="PROTEIN RESISTANCE TO PHYTOPHTHORA 1, CHLOROPLASTIC"/>
    <property type="match status" value="1"/>
</dbReference>
<evidence type="ECO:0000256" key="3">
    <source>
        <dbReference type="ARBA" id="ARBA00023294"/>
    </source>
</evidence>
<feature type="compositionally biased region" description="Polar residues" evidence="6">
    <location>
        <begin position="47"/>
        <end position="58"/>
    </location>
</feature>
<dbReference type="GO" id="GO:0046872">
    <property type="term" value="F:metal ion binding"/>
    <property type="evidence" value="ECO:0007669"/>
    <property type="project" value="UniProtKB-KW"/>
</dbReference>
<evidence type="ECO:0000256" key="1">
    <source>
        <dbReference type="ARBA" id="ARBA00004319"/>
    </source>
</evidence>
<evidence type="ECO:0000256" key="5">
    <source>
        <dbReference type="PIRSR" id="PIRSR600526-2"/>
    </source>
</evidence>
<dbReference type="CDD" id="cd02220">
    <property type="entry name" value="cupin_ABP1"/>
    <property type="match status" value="1"/>
</dbReference>
<evidence type="ECO:0000256" key="6">
    <source>
        <dbReference type="SAM" id="MobiDB-lite"/>
    </source>
</evidence>
<dbReference type="InterPro" id="IPR011051">
    <property type="entry name" value="RmlC_Cupin_sf"/>
</dbReference>
<dbReference type="InterPro" id="IPR014710">
    <property type="entry name" value="RmlC-like_jellyroll"/>
</dbReference>
<feature type="glycosylation site" description="N-linked (GlcNAc...) asparagine" evidence="4">
    <location>
        <position position="347"/>
    </location>
</feature>
<evidence type="ECO:0000256" key="4">
    <source>
        <dbReference type="PIRSR" id="PIRSR600526-1"/>
    </source>
</evidence>
<evidence type="ECO:0000313" key="8">
    <source>
        <dbReference type="Proteomes" id="UP000298416"/>
    </source>
</evidence>
<dbReference type="GO" id="GO:0006952">
    <property type="term" value="P:defense response"/>
    <property type="evidence" value="ECO:0007669"/>
    <property type="project" value="InterPro"/>
</dbReference>
<keyword evidence="5" id="KW-0479">Metal-binding</keyword>
<gene>
    <name evidence="7" type="ORF">SASPL_122766</name>
</gene>
<accession>A0A8X8XNL8</accession>
<dbReference type="SUPFAM" id="SSF51182">
    <property type="entry name" value="RmlC-like cupins"/>
    <property type="match status" value="1"/>
</dbReference>
<feature type="binding site" evidence="5">
    <location>
        <position position="314"/>
    </location>
    <ligand>
        <name>Zn(2+)</name>
        <dbReference type="ChEBI" id="CHEBI:29105"/>
    </ligand>
</feature>